<feature type="compositionally biased region" description="Low complexity" evidence="1">
    <location>
        <begin position="136"/>
        <end position="151"/>
    </location>
</feature>
<dbReference type="SMART" id="SM01017">
    <property type="entry name" value="Arrestin_C"/>
    <property type="match status" value="1"/>
</dbReference>
<feature type="region of interest" description="Disordered" evidence="1">
    <location>
        <begin position="786"/>
        <end position="880"/>
    </location>
</feature>
<dbReference type="Gene3D" id="2.60.40.640">
    <property type="match status" value="1"/>
</dbReference>
<feature type="region of interest" description="Disordered" evidence="1">
    <location>
        <begin position="590"/>
        <end position="634"/>
    </location>
</feature>
<dbReference type="InterPro" id="IPR011022">
    <property type="entry name" value="Arrestin_C-like"/>
</dbReference>
<dbReference type="SUPFAM" id="SSF81296">
    <property type="entry name" value="E set domains"/>
    <property type="match status" value="1"/>
</dbReference>
<accession>A0A9P8TPD8</accession>
<evidence type="ECO:0000313" key="4">
    <source>
        <dbReference type="Proteomes" id="UP000774326"/>
    </source>
</evidence>
<feature type="region of interest" description="Disordered" evidence="1">
    <location>
        <begin position="1"/>
        <end position="29"/>
    </location>
</feature>
<evidence type="ECO:0000256" key="1">
    <source>
        <dbReference type="SAM" id="MobiDB-lite"/>
    </source>
</evidence>
<feature type="compositionally biased region" description="Low complexity" evidence="1">
    <location>
        <begin position="159"/>
        <end position="175"/>
    </location>
</feature>
<organism evidence="3 4">
    <name type="scientific">Wickerhamomyces pijperi</name>
    <name type="common">Yeast</name>
    <name type="synonym">Pichia pijperi</name>
    <dbReference type="NCBI Taxonomy" id="599730"/>
    <lineage>
        <taxon>Eukaryota</taxon>
        <taxon>Fungi</taxon>
        <taxon>Dikarya</taxon>
        <taxon>Ascomycota</taxon>
        <taxon>Saccharomycotina</taxon>
        <taxon>Saccharomycetes</taxon>
        <taxon>Phaffomycetales</taxon>
        <taxon>Wickerhamomycetaceae</taxon>
        <taxon>Wickerhamomyces</taxon>
    </lineage>
</organism>
<dbReference type="InterPro" id="IPR014752">
    <property type="entry name" value="Arrestin-like_C"/>
</dbReference>
<name>A0A9P8TPD8_WICPI</name>
<reference evidence="3" key="1">
    <citation type="journal article" date="2021" name="Open Biol.">
        <title>Shared evolutionary footprints suggest mitochondrial oxidative damage underlies multiple complex I losses in fungi.</title>
        <authorList>
            <person name="Schikora-Tamarit M.A."/>
            <person name="Marcet-Houben M."/>
            <person name="Nosek J."/>
            <person name="Gabaldon T."/>
        </authorList>
    </citation>
    <scope>NUCLEOTIDE SEQUENCE</scope>
    <source>
        <strain evidence="3">CBS2887</strain>
    </source>
</reference>
<dbReference type="OrthoDB" id="2333384at2759"/>
<dbReference type="InterPro" id="IPR050357">
    <property type="entry name" value="Arrestin_domain-protein"/>
</dbReference>
<dbReference type="GO" id="GO:0005829">
    <property type="term" value="C:cytosol"/>
    <property type="evidence" value="ECO:0007669"/>
    <property type="project" value="TreeGrafter"/>
</dbReference>
<gene>
    <name evidence="3" type="ORF">WICPIJ_001961</name>
</gene>
<feature type="domain" description="Arrestin C-terminal-like" evidence="2">
    <location>
        <begin position="284"/>
        <end position="424"/>
    </location>
</feature>
<dbReference type="AlphaFoldDB" id="A0A9P8TPD8"/>
<feature type="region of interest" description="Disordered" evidence="1">
    <location>
        <begin position="647"/>
        <end position="667"/>
    </location>
</feature>
<dbReference type="PANTHER" id="PTHR11188:SF17">
    <property type="entry name" value="FI21816P1"/>
    <property type="match status" value="1"/>
</dbReference>
<dbReference type="InterPro" id="IPR011021">
    <property type="entry name" value="Arrestin-like_N"/>
</dbReference>
<sequence length="880" mass="94254">MVQFLGRTQSSAKLNSSSPSAAISNTHPSQQTPLFEIRLSNTPHDVLVLKGPSSESPSVLLSGTIVLSLNEPLNIRKLSLKLSGTLRMKWINQYETSRGTVLKKPYRWEKKIYEHNWNEIDLNVANATAAKTGVRSGKSSGANSAGSSTTSLKGLINQTTSSNNNNGGKKTKSSTNLASMFSSTASLASLAHTGNGSSSSGGGNSGRTLPQGNYEFPFSTILPGSSMESVEGLPGSSLVYKLQAHIERGRFSNDITTRKHIRIVRTFTPDSLELSETMAVDNTWPKKVEYTISIPTRAVAIGSATPINVTMVPLCKGLRLGKVKVSLQEHYSCIGSFGPPHAGERTISELVVPSSDQDVNEDRWEINSILSIPPSLAKCTQDVDILSNVKVRHKLKFVIGLINPDGHVSELRASLPIVLFISPFVALAVKNMDKSETGGANDTVSEFNDIPSDDEAVITEDDVIFSADPELSTSSLAGLAGNANGGGNLEGFTPLISDFDKEAPPNYGSHIYDRLWSEVASLENSPDLSRAVSPAPGTPLVLAGNSGENLNARNVAKFTENLRRLHLQQQVLHDTPSLDSIANNLSSRLPQAGQEQDQQEEEDEEEDEEEGGLSFAARRDPKRAANNHSITTPINEVASASDYFASQRIPQQQQPPSQTILPSSYPLVSPGVSSPHITHLSRAASTTNFNQAQDFSMSASPPASLQRKNWDSVSMSQVPSYQTAMKSSTNLPLLSPSYDGNSNGNTSSNATDYFSGSHAAHRNTSEINLAKPRSLHLKSTNSISMLRNSSSSSNLTMASSGTTNSTTNHEIPHSFLKPPLLSRPNSKSVLSSSFNASMTPLSTGNAAGAQGSKDTSTTSSHTNKSTSFVNLFGLHRSHGK</sequence>
<feature type="region of interest" description="Disordered" evidence="1">
    <location>
        <begin position="727"/>
        <end position="756"/>
    </location>
</feature>
<feature type="compositionally biased region" description="Low complexity" evidence="1">
    <location>
        <begin position="855"/>
        <end position="867"/>
    </location>
</feature>
<feature type="region of interest" description="Disordered" evidence="1">
    <location>
        <begin position="133"/>
        <end position="175"/>
    </location>
</feature>
<dbReference type="Proteomes" id="UP000774326">
    <property type="component" value="Unassembled WGS sequence"/>
</dbReference>
<reference evidence="3" key="2">
    <citation type="submission" date="2021-01" db="EMBL/GenBank/DDBJ databases">
        <authorList>
            <person name="Schikora-Tamarit M.A."/>
        </authorList>
    </citation>
    <scope>NUCLEOTIDE SEQUENCE</scope>
    <source>
        <strain evidence="3">CBS2887</strain>
    </source>
</reference>
<dbReference type="GO" id="GO:0005886">
    <property type="term" value="C:plasma membrane"/>
    <property type="evidence" value="ECO:0007669"/>
    <property type="project" value="TreeGrafter"/>
</dbReference>
<comment type="caution">
    <text evidence="3">The sequence shown here is derived from an EMBL/GenBank/DDBJ whole genome shotgun (WGS) entry which is preliminary data.</text>
</comment>
<dbReference type="GO" id="GO:0031625">
    <property type="term" value="F:ubiquitin protein ligase binding"/>
    <property type="evidence" value="ECO:0007669"/>
    <property type="project" value="TreeGrafter"/>
</dbReference>
<feature type="compositionally biased region" description="Low complexity" evidence="1">
    <location>
        <begin position="647"/>
        <end position="664"/>
    </location>
</feature>
<feature type="compositionally biased region" description="Low complexity" evidence="1">
    <location>
        <begin position="10"/>
        <end position="22"/>
    </location>
</feature>
<keyword evidence="4" id="KW-1185">Reference proteome</keyword>
<feature type="compositionally biased region" description="Low complexity" evidence="1">
    <location>
        <begin position="786"/>
        <end position="800"/>
    </location>
</feature>
<protein>
    <recommendedName>
        <fullName evidence="2">Arrestin C-terminal-like domain-containing protein</fullName>
    </recommendedName>
</protein>
<feature type="compositionally biased region" description="Polar residues" evidence="1">
    <location>
        <begin position="823"/>
        <end position="845"/>
    </location>
</feature>
<dbReference type="InterPro" id="IPR014756">
    <property type="entry name" value="Ig_E-set"/>
</dbReference>
<dbReference type="PANTHER" id="PTHR11188">
    <property type="entry name" value="ARRESTIN DOMAIN CONTAINING PROTEIN"/>
    <property type="match status" value="1"/>
</dbReference>
<evidence type="ECO:0000313" key="3">
    <source>
        <dbReference type="EMBL" id="KAH3687048.1"/>
    </source>
</evidence>
<evidence type="ECO:0000259" key="2">
    <source>
        <dbReference type="SMART" id="SM01017"/>
    </source>
</evidence>
<feature type="compositionally biased region" description="Acidic residues" evidence="1">
    <location>
        <begin position="597"/>
        <end position="611"/>
    </location>
</feature>
<proteinExistence type="predicted"/>
<dbReference type="Pfam" id="PF00339">
    <property type="entry name" value="Arrestin_N"/>
    <property type="match status" value="1"/>
</dbReference>
<feature type="compositionally biased region" description="Low complexity" evidence="1">
    <location>
        <begin position="737"/>
        <end position="752"/>
    </location>
</feature>
<dbReference type="GO" id="GO:0070086">
    <property type="term" value="P:ubiquitin-dependent endocytosis"/>
    <property type="evidence" value="ECO:0007669"/>
    <property type="project" value="TreeGrafter"/>
</dbReference>
<dbReference type="Pfam" id="PF02752">
    <property type="entry name" value="Arrestin_C"/>
    <property type="match status" value="1"/>
</dbReference>
<dbReference type="GO" id="GO:0030674">
    <property type="term" value="F:protein-macromolecule adaptor activity"/>
    <property type="evidence" value="ECO:0007669"/>
    <property type="project" value="TreeGrafter"/>
</dbReference>
<dbReference type="EMBL" id="JAEUBG010001036">
    <property type="protein sequence ID" value="KAH3687048.1"/>
    <property type="molecule type" value="Genomic_DNA"/>
</dbReference>